<keyword evidence="2" id="KW-1133">Transmembrane helix</keyword>
<dbReference type="AlphaFoldDB" id="A0A7W6DSF6"/>
<evidence type="ECO:0000256" key="1">
    <source>
        <dbReference type="SAM" id="MobiDB-lite"/>
    </source>
</evidence>
<dbReference type="EMBL" id="JACIEJ010000005">
    <property type="protein sequence ID" value="MBB3986067.1"/>
    <property type="molecule type" value="Genomic_DNA"/>
</dbReference>
<organism evidence="3 4">
    <name type="scientific">Sagittula marina</name>
    <dbReference type="NCBI Taxonomy" id="943940"/>
    <lineage>
        <taxon>Bacteria</taxon>
        <taxon>Pseudomonadati</taxon>
        <taxon>Pseudomonadota</taxon>
        <taxon>Alphaproteobacteria</taxon>
        <taxon>Rhodobacterales</taxon>
        <taxon>Roseobacteraceae</taxon>
        <taxon>Sagittula</taxon>
    </lineage>
</organism>
<name>A0A7W6DSF6_9RHOB</name>
<evidence type="ECO:0000313" key="4">
    <source>
        <dbReference type="Proteomes" id="UP000541426"/>
    </source>
</evidence>
<comment type="caution">
    <text evidence="3">The sequence shown here is derived from an EMBL/GenBank/DDBJ whole genome shotgun (WGS) entry which is preliminary data.</text>
</comment>
<sequence>MLTSFLKRRLGRFAANDRGYISTEAVIVLPVMLWLFGAGWVYFDAFHQQSVNQKANYVIGDMISRETDGVSSTYIDNAFNLLTTLTKSDSAITDMRTAVVEYSSRRDRWSVVWSEQRGDAMSGVASALTDADLVSFGDRLPPAMDNQQLVLVETWEDWEPAFDIGIGAFQIRTYSFTAPRYAPQIPFAGNDTGGGGSSSSDDDDTGNGNGWGNPWYGNWPGRGNGWGRS</sequence>
<reference evidence="3 4" key="1">
    <citation type="submission" date="2020-08" db="EMBL/GenBank/DDBJ databases">
        <title>Genomic Encyclopedia of Type Strains, Phase IV (KMG-IV): sequencing the most valuable type-strain genomes for metagenomic binning, comparative biology and taxonomic classification.</title>
        <authorList>
            <person name="Goeker M."/>
        </authorList>
    </citation>
    <scope>NUCLEOTIDE SEQUENCE [LARGE SCALE GENOMIC DNA]</scope>
    <source>
        <strain evidence="3 4">DSM 102235</strain>
    </source>
</reference>
<keyword evidence="2" id="KW-0472">Membrane</keyword>
<evidence type="ECO:0008006" key="5">
    <source>
        <dbReference type="Google" id="ProtNLM"/>
    </source>
</evidence>
<protein>
    <recommendedName>
        <fullName evidence="5">Pilus assembly protein</fullName>
    </recommendedName>
</protein>
<dbReference type="RefSeq" id="WP_183966162.1">
    <property type="nucleotide sequence ID" value="NZ_BAABBZ010000007.1"/>
</dbReference>
<accession>A0A7W6DSF6</accession>
<feature type="region of interest" description="Disordered" evidence="1">
    <location>
        <begin position="185"/>
        <end position="229"/>
    </location>
</feature>
<proteinExistence type="predicted"/>
<evidence type="ECO:0000313" key="3">
    <source>
        <dbReference type="EMBL" id="MBB3986067.1"/>
    </source>
</evidence>
<feature type="compositionally biased region" description="Gly residues" evidence="1">
    <location>
        <begin position="220"/>
        <end position="229"/>
    </location>
</feature>
<feature type="transmembrane region" description="Helical" evidence="2">
    <location>
        <begin position="21"/>
        <end position="43"/>
    </location>
</feature>
<keyword evidence="4" id="KW-1185">Reference proteome</keyword>
<evidence type="ECO:0000256" key="2">
    <source>
        <dbReference type="SAM" id="Phobius"/>
    </source>
</evidence>
<keyword evidence="2" id="KW-0812">Transmembrane</keyword>
<gene>
    <name evidence="3" type="ORF">GGQ68_002405</name>
</gene>
<dbReference type="Proteomes" id="UP000541426">
    <property type="component" value="Unassembled WGS sequence"/>
</dbReference>